<sequence length="248" mass="28177">MGYGGLVVKSPIRRRKVLDSKSDAVEDALCMGHDAYRIIGSGQEPLRWCDAEVGEAVPAYASSSCATIFFPCQCHVGLLYRVVSDTITNNFSPRQNSILPFDPVNPIDSEFGQSVFNSTHPRKPLHSVAFGHIARGSGRLTESKDRCEVNQVSLREQGIHFLKRYTHSIDRESLGFRARGYTVALMLMYHMLKPPTILPFQSTKHQMSQSWSCGRWVIGTWYQVYRVIGMFTRREINRVCMGRRRETV</sequence>
<protein>
    <submittedName>
        <fullName evidence="1">Uncharacterized protein</fullName>
    </submittedName>
</protein>
<dbReference type="EMBL" id="BGPR01035537">
    <property type="protein sequence ID" value="GBO10420.1"/>
    <property type="molecule type" value="Genomic_DNA"/>
</dbReference>
<evidence type="ECO:0000313" key="1">
    <source>
        <dbReference type="EMBL" id="GBO10420.1"/>
    </source>
</evidence>
<organism evidence="1 2">
    <name type="scientific">Araneus ventricosus</name>
    <name type="common">Orbweaver spider</name>
    <name type="synonym">Epeira ventricosa</name>
    <dbReference type="NCBI Taxonomy" id="182803"/>
    <lineage>
        <taxon>Eukaryota</taxon>
        <taxon>Metazoa</taxon>
        <taxon>Ecdysozoa</taxon>
        <taxon>Arthropoda</taxon>
        <taxon>Chelicerata</taxon>
        <taxon>Arachnida</taxon>
        <taxon>Araneae</taxon>
        <taxon>Araneomorphae</taxon>
        <taxon>Entelegynae</taxon>
        <taxon>Araneoidea</taxon>
        <taxon>Araneidae</taxon>
        <taxon>Araneus</taxon>
    </lineage>
</organism>
<reference evidence="1 2" key="1">
    <citation type="journal article" date="2019" name="Sci. Rep.">
        <title>Orb-weaving spider Araneus ventricosus genome elucidates the spidroin gene catalogue.</title>
        <authorList>
            <person name="Kono N."/>
            <person name="Nakamura H."/>
            <person name="Ohtoshi R."/>
            <person name="Moran D.A.P."/>
            <person name="Shinohara A."/>
            <person name="Yoshida Y."/>
            <person name="Fujiwara M."/>
            <person name="Mori M."/>
            <person name="Tomita M."/>
            <person name="Arakawa K."/>
        </authorList>
    </citation>
    <scope>NUCLEOTIDE SEQUENCE [LARGE SCALE GENOMIC DNA]</scope>
</reference>
<dbReference type="Proteomes" id="UP000499080">
    <property type="component" value="Unassembled WGS sequence"/>
</dbReference>
<proteinExistence type="predicted"/>
<name>A0A4Y2UFR4_ARAVE</name>
<dbReference type="AlphaFoldDB" id="A0A4Y2UFR4"/>
<gene>
    <name evidence="1" type="ORF">AVEN_118449_1</name>
</gene>
<accession>A0A4Y2UFR4</accession>
<evidence type="ECO:0000313" key="2">
    <source>
        <dbReference type="Proteomes" id="UP000499080"/>
    </source>
</evidence>
<comment type="caution">
    <text evidence="1">The sequence shown here is derived from an EMBL/GenBank/DDBJ whole genome shotgun (WGS) entry which is preliminary data.</text>
</comment>
<keyword evidence="2" id="KW-1185">Reference proteome</keyword>